<organism evidence="1">
    <name type="scientific">Brachypodium distachyon</name>
    <name type="common">Purple false brome</name>
    <name type="synonym">Trachynia distachya</name>
    <dbReference type="NCBI Taxonomy" id="15368"/>
    <lineage>
        <taxon>Eukaryota</taxon>
        <taxon>Viridiplantae</taxon>
        <taxon>Streptophyta</taxon>
        <taxon>Embryophyta</taxon>
        <taxon>Tracheophyta</taxon>
        <taxon>Spermatophyta</taxon>
        <taxon>Magnoliopsida</taxon>
        <taxon>Liliopsida</taxon>
        <taxon>Poales</taxon>
        <taxon>Poaceae</taxon>
        <taxon>BOP clade</taxon>
        <taxon>Pooideae</taxon>
        <taxon>Stipodae</taxon>
        <taxon>Brachypodieae</taxon>
        <taxon>Brachypodium</taxon>
    </lineage>
</organism>
<accession>A0A2K2DKL2</accession>
<keyword evidence="3" id="KW-1185">Reference proteome</keyword>
<gene>
    <name evidence="1" type="ORF">BRADI_1g22553v3</name>
</gene>
<reference evidence="1" key="2">
    <citation type="submission" date="2017-06" db="EMBL/GenBank/DDBJ databases">
        <title>WGS assembly of Brachypodium distachyon.</title>
        <authorList>
            <consortium name="The International Brachypodium Initiative"/>
            <person name="Lucas S."/>
            <person name="Harmon-Smith M."/>
            <person name="Lail K."/>
            <person name="Tice H."/>
            <person name="Grimwood J."/>
            <person name="Bruce D."/>
            <person name="Barry K."/>
            <person name="Shu S."/>
            <person name="Lindquist E."/>
            <person name="Wang M."/>
            <person name="Pitluck S."/>
            <person name="Vogel J.P."/>
            <person name="Garvin D.F."/>
            <person name="Mockler T.C."/>
            <person name="Schmutz J."/>
            <person name="Rokhsar D."/>
            <person name="Bevan M.W."/>
        </authorList>
    </citation>
    <scope>NUCLEOTIDE SEQUENCE</scope>
    <source>
        <strain evidence="1">Bd21</strain>
    </source>
</reference>
<dbReference type="AlphaFoldDB" id="A0A2K2DKL2"/>
<reference evidence="2" key="3">
    <citation type="submission" date="2018-08" db="UniProtKB">
        <authorList>
            <consortium name="EnsemblPlants"/>
        </authorList>
    </citation>
    <scope>IDENTIFICATION</scope>
    <source>
        <strain evidence="2">cv. Bd21</strain>
    </source>
</reference>
<dbReference type="InParanoid" id="A0A2K2DKL2"/>
<evidence type="ECO:0000313" key="2">
    <source>
        <dbReference type="EnsemblPlants" id="PNT74817"/>
    </source>
</evidence>
<protein>
    <submittedName>
        <fullName evidence="1 2">Uncharacterized protein</fullName>
    </submittedName>
</protein>
<name>A0A2K2DKL2_BRADI</name>
<dbReference type="EMBL" id="CM000880">
    <property type="protein sequence ID" value="PNT74817.1"/>
    <property type="molecule type" value="Genomic_DNA"/>
</dbReference>
<proteinExistence type="predicted"/>
<sequence>MPSSKQNQIELSSESVPKKKQIGNGFGGMKVLAFGLVLLGCLQPFAAIDLQA</sequence>
<reference evidence="1 2" key="1">
    <citation type="journal article" date="2010" name="Nature">
        <title>Genome sequencing and analysis of the model grass Brachypodium distachyon.</title>
        <authorList>
            <consortium name="International Brachypodium Initiative"/>
        </authorList>
    </citation>
    <scope>NUCLEOTIDE SEQUENCE [LARGE SCALE GENOMIC DNA]</scope>
    <source>
        <strain evidence="1 2">Bd21</strain>
    </source>
</reference>
<dbReference type="Gramene" id="PNT74817">
    <property type="protein sequence ID" value="PNT74817"/>
    <property type="gene ID" value="BRADI_1g22553v3"/>
</dbReference>
<evidence type="ECO:0000313" key="3">
    <source>
        <dbReference type="Proteomes" id="UP000008810"/>
    </source>
</evidence>
<dbReference type="EnsemblPlants" id="PNT74817">
    <property type="protein sequence ID" value="PNT74817"/>
    <property type="gene ID" value="BRADI_1g22553v3"/>
</dbReference>
<dbReference type="Proteomes" id="UP000008810">
    <property type="component" value="Chromosome 1"/>
</dbReference>
<evidence type="ECO:0000313" key="1">
    <source>
        <dbReference type="EMBL" id="PNT74817.1"/>
    </source>
</evidence>